<dbReference type="PANTHER" id="PTHR46910:SF20">
    <property type="entry name" value="ZN(II)2CYS6 TRANSCRIPTION FACTOR (EUROFUNG)-RELATED"/>
    <property type="match status" value="1"/>
</dbReference>
<dbReference type="SMART" id="SM00906">
    <property type="entry name" value="Fungal_trans"/>
    <property type="match status" value="1"/>
</dbReference>
<dbReference type="InterPro" id="IPR036864">
    <property type="entry name" value="Zn2-C6_fun-type_DNA-bd_sf"/>
</dbReference>
<keyword evidence="4" id="KW-0804">Transcription</keyword>
<evidence type="ECO:0000256" key="6">
    <source>
        <dbReference type="SAM" id="Phobius"/>
    </source>
</evidence>
<keyword evidence="6" id="KW-0472">Membrane</keyword>
<proteinExistence type="predicted"/>
<keyword evidence="1" id="KW-0479">Metal-binding</keyword>
<dbReference type="AlphaFoldDB" id="A0AAD4KS09"/>
<dbReference type="PROSITE" id="PS00463">
    <property type="entry name" value="ZN2_CY6_FUNGAL_1"/>
    <property type="match status" value="1"/>
</dbReference>
<dbReference type="Gene3D" id="4.10.240.10">
    <property type="entry name" value="Zn(2)-C6 fungal-type DNA-binding domain"/>
    <property type="match status" value="1"/>
</dbReference>
<name>A0AAD4KS09_9EURO</name>
<keyword evidence="6" id="KW-1133">Transmembrane helix</keyword>
<dbReference type="PROSITE" id="PS50048">
    <property type="entry name" value="ZN2_CY6_FUNGAL_2"/>
    <property type="match status" value="1"/>
</dbReference>
<evidence type="ECO:0000313" key="9">
    <source>
        <dbReference type="Proteomes" id="UP001201262"/>
    </source>
</evidence>
<dbReference type="EMBL" id="JAJTJA010000006">
    <property type="protein sequence ID" value="KAH8697939.1"/>
    <property type="molecule type" value="Genomic_DNA"/>
</dbReference>
<keyword evidence="2" id="KW-0805">Transcription regulation</keyword>
<organism evidence="8 9">
    <name type="scientific">Talaromyces proteolyticus</name>
    <dbReference type="NCBI Taxonomy" id="1131652"/>
    <lineage>
        <taxon>Eukaryota</taxon>
        <taxon>Fungi</taxon>
        <taxon>Dikarya</taxon>
        <taxon>Ascomycota</taxon>
        <taxon>Pezizomycotina</taxon>
        <taxon>Eurotiomycetes</taxon>
        <taxon>Eurotiomycetidae</taxon>
        <taxon>Eurotiales</taxon>
        <taxon>Trichocomaceae</taxon>
        <taxon>Talaromyces</taxon>
        <taxon>Talaromyces sect. Bacilispori</taxon>
    </lineage>
</organism>
<gene>
    <name evidence="8" type="ORF">BGW36DRAFT_379704</name>
</gene>
<dbReference type="Proteomes" id="UP001201262">
    <property type="component" value="Unassembled WGS sequence"/>
</dbReference>
<feature type="domain" description="Zn(2)-C6 fungal-type" evidence="7">
    <location>
        <begin position="23"/>
        <end position="53"/>
    </location>
</feature>
<dbReference type="InterPro" id="IPR050987">
    <property type="entry name" value="AtrR-like"/>
</dbReference>
<dbReference type="PANTHER" id="PTHR46910">
    <property type="entry name" value="TRANSCRIPTION FACTOR PDR1"/>
    <property type="match status" value="1"/>
</dbReference>
<comment type="caution">
    <text evidence="8">The sequence shown here is derived from an EMBL/GenBank/DDBJ whole genome shotgun (WGS) entry which is preliminary data.</text>
</comment>
<dbReference type="SMART" id="SM00066">
    <property type="entry name" value="GAL4"/>
    <property type="match status" value="1"/>
</dbReference>
<evidence type="ECO:0000259" key="7">
    <source>
        <dbReference type="PROSITE" id="PS50048"/>
    </source>
</evidence>
<evidence type="ECO:0000256" key="2">
    <source>
        <dbReference type="ARBA" id="ARBA00023015"/>
    </source>
</evidence>
<dbReference type="CDD" id="cd12148">
    <property type="entry name" value="fungal_TF_MHR"/>
    <property type="match status" value="1"/>
</dbReference>
<dbReference type="GeneID" id="70246530"/>
<dbReference type="CDD" id="cd00067">
    <property type="entry name" value="GAL4"/>
    <property type="match status" value="1"/>
</dbReference>
<accession>A0AAD4KS09</accession>
<reference evidence="8" key="1">
    <citation type="submission" date="2021-12" db="EMBL/GenBank/DDBJ databases">
        <title>Convergent genome expansion in fungi linked to evolution of root-endophyte symbiosis.</title>
        <authorList>
            <consortium name="DOE Joint Genome Institute"/>
            <person name="Ke Y.-H."/>
            <person name="Bonito G."/>
            <person name="Liao H.-L."/>
            <person name="Looney B."/>
            <person name="Rojas-Flechas A."/>
            <person name="Nash J."/>
            <person name="Hameed K."/>
            <person name="Schadt C."/>
            <person name="Martin F."/>
            <person name="Crous P.W."/>
            <person name="Miettinen O."/>
            <person name="Magnuson J.K."/>
            <person name="Labbe J."/>
            <person name="Jacobson D."/>
            <person name="Doktycz M.J."/>
            <person name="Veneault-Fourrey C."/>
            <person name="Kuo A."/>
            <person name="Mondo S."/>
            <person name="Calhoun S."/>
            <person name="Riley R."/>
            <person name="Ohm R."/>
            <person name="LaButti K."/>
            <person name="Andreopoulos B."/>
            <person name="Pangilinan J."/>
            <person name="Nolan M."/>
            <person name="Tritt A."/>
            <person name="Clum A."/>
            <person name="Lipzen A."/>
            <person name="Daum C."/>
            <person name="Barry K."/>
            <person name="Grigoriev I.V."/>
            <person name="Vilgalys R."/>
        </authorList>
    </citation>
    <scope>NUCLEOTIDE SEQUENCE</scope>
    <source>
        <strain evidence="8">PMI_201</strain>
    </source>
</reference>
<keyword evidence="5" id="KW-0539">Nucleus</keyword>
<evidence type="ECO:0000256" key="4">
    <source>
        <dbReference type="ARBA" id="ARBA00023163"/>
    </source>
</evidence>
<keyword evidence="6" id="KW-0812">Transmembrane</keyword>
<sequence length="607" mass="69054">MQLSWRAFRKASTATRVSPRHHACDFCRHRKIRCIPGVWGCENCCHAGCQCIFSGRPRPTIARGLTEIESGSSVQVDPSKDSDLETEAHATTAFNGDVNHGNLDEDDIHTALRLFKFHIDYCTIDNPTSSPSSLFSAEIQKWILTQTGATFSFERFTEHVKQVVGIRLQLRQSDIPVNWPNQRLLVLPDQGLVESCLEIFTTSMFQCLFPVVDQDCFQRLVSQVYASTETRNSLSATMCICMFTAFISRHAQPMPAAPEMESKAYVHKIFNLVPLLLLDGFSVEALQTLTMLALCAVTYGEIHITELCLSWATRMLFVLEGHRKARHGETSEHPHVRNLFWLCYILDKELSMRTIWPPVIKDEDCDLDLPANYVHCLSDCLLAYDNPIRYPVLLFPSDMRLSMIKSKIYQLLYSREALALPETEKLRRISILDEELNAWKSTCLVAASEISPTADPEHIALSIRIMLPRLEYYNCLARIHQVGRRSQDILCRGLPSCDEIAMEASRSTLVYIELIRPILRVETYWVFALSAIPAVLNLFAFLIKDPFQPHCVKDMDLIRTMSTAFAASLSERNLDEVLPLLITKAFIDDLINIIMLRTQKESQLSDI</sequence>
<keyword evidence="9" id="KW-1185">Reference proteome</keyword>
<feature type="transmembrane region" description="Helical" evidence="6">
    <location>
        <begin position="524"/>
        <end position="543"/>
    </location>
</feature>
<dbReference type="RefSeq" id="XP_046072640.1">
    <property type="nucleotide sequence ID" value="XM_046216243.1"/>
</dbReference>
<evidence type="ECO:0000313" key="8">
    <source>
        <dbReference type="EMBL" id="KAH8697939.1"/>
    </source>
</evidence>
<dbReference type="GO" id="GO:0006351">
    <property type="term" value="P:DNA-templated transcription"/>
    <property type="evidence" value="ECO:0007669"/>
    <property type="project" value="InterPro"/>
</dbReference>
<dbReference type="GO" id="GO:0003677">
    <property type="term" value="F:DNA binding"/>
    <property type="evidence" value="ECO:0007669"/>
    <property type="project" value="UniProtKB-KW"/>
</dbReference>
<evidence type="ECO:0000256" key="5">
    <source>
        <dbReference type="ARBA" id="ARBA00023242"/>
    </source>
</evidence>
<dbReference type="GO" id="GO:0000981">
    <property type="term" value="F:DNA-binding transcription factor activity, RNA polymerase II-specific"/>
    <property type="evidence" value="ECO:0007669"/>
    <property type="project" value="InterPro"/>
</dbReference>
<dbReference type="InterPro" id="IPR007219">
    <property type="entry name" value="XnlR_reg_dom"/>
</dbReference>
<evidence type="ECO:0000256" key="1">
    <source>
        <dbReference type="ARBA" id="ARBA00022723"/>
    </source>
</evidence>
<dbReference type="Pfam" id="PF04082">
    <property type="entry name" value="Fungal_trans"/>
    <property type="match status" value="1"/>
</dbReference>
<dbReference type="SUPFAM" id="SSF57701">
    <property type="entry name" value="Zn2/Cys6 DNA-binding domain"/>
    <property type="match status" value="1"/>
</dbReference>
<protein>
    <recommendedName>
        <fullName evidence="7">Zn(2)-C6 fungal-type domain-containing protein</fullName>
    </recommendedName>
</protein>
<dbReference type="InterPro" id="IPR001138">
    <property type="entry name" value="Zn2Cys6_DnaBD"/>
</dbReference>
<keyword evidence="3" id="KW-0238">DNA-binding</keyword>
<evidence type="ECO:0000256" key="3">
    <source>
        <dbReference type="ARBA" id="ARBA00023125"/>
    </source>
</evidence>
<dbReference type="GO" id="GO:0008270">
    <property type="term" value="F:zinc ion binding"/>
    <property type="evidence" value="ECO:0007669"/>
    <property type="project" value="InterPro"/>
</dbReference>